<evidence type="ECO:0000313" key="6">
    <source>
        <dbReference type="Proteomes" id="UP000293342"/>
    </source>
</evidence>
<keyword evidence="1" id="KW-0805">Transcription regulation</keyword>
<dbReference type="SUPFAM" id="SSF46689">
    <property type="entry name" value="Homeodomain-like"/>
    <property type="match status" value="2"/>
</dbReference>
<proteinExistence type="predicted"/>
<name>A0A4R0K5P6_9ACTN</name>
<dbReference type="AlphaFoldDB" id="A0A4R0K5P6"/>
<dbReference type="Proteomes" id="UP000293342">
    <property type="component" value="Unassembled WGS sequence"/>
</dbReference>
<feature type="domain" description="HTH araC/xylS-type" evidence="4">
    <location>
        <begin position="186"/>
        <end position="284"/>
    </location>
</feature>
<evidence type="ECO:0000256" key="2">
    <source>
        <dbReference type="ARBA" id="ARBA00023125"/>
    </source>
</evidence>
<dbReference type="OrthoDB" id="186135at2"/>
<keyword evidence="6" id="KW-1185">Reference proteome</keyword>
<dbReference type="PROSITE" id="PS01124">
    <property type="entry name" value="HTH_ARAC_FAMILY_2"/>
    <property type="match status" value="1"/>
</dbReference>
<accession>A0A4R0K5P6</accession>
<evidence type="ECO:0000256" key="3">
    <source>
        <dbReference type="ARBA" id="ARBA00023163"/>
    </source>
</evidence>
<dbReference type="InterPro" id="IPR018060">
    <property type="entry name" value="HTH_AraC"/>
</dbReference>
<keyword evidence="3" id="KW-0804">Transcription</keyword>
<dbReference type="PROSITE" id="PS00041">
    <property type="entry name" value="HTH_ARAC_FAMILY_1"/>
    <property type="match status" value="1"/>
</dbReference>
<dbReference type="GO" id="GO:0043565">
    <property type="term" value="F:sequence-specific DNA binding"/>
    <property type="evidence" value="ECO:0007669"/>
    <property type="project" value="InterPro"/>
</dbReference>
<dbReference type="InterPro" id="IPR050204">
    <property type="entry name" value="AraC_XylS_family_regulators"/>
</dbReference>
<dbReference type="Gene3D" id="1.10.10.60">
    <property type="entry name" value="Homeodomain-like"/>
    <property type="match status" value="2"/>
</dbReference>
<dbReference type="SMART" id="SM00342">
    <property type="entry name" value="HTH_ARAC"/>
    <property type="match status" value="1"/>
</dbReference>
<dbReference type="InterPro" id="IPR020449">
    <property type="entry name" value="Tscrpt_reg_AraC-type_HTH"/>
</dbReference>
<dbReference type="PRINTS" id="PR00032">
    <property type="entry name" value="HTHARAC"/>
</dbReference>
<sequence length="297" mass="32788">MADRPSDVPDIESTSEREIVDLRGLGPFVSLGRYHYLVAHEPLPEQRHDTLLVLALPLRNGIDFVIDGSIVSAGPGQVLRIRPGAGYRTGTGTQPRGDLLWLILRSRGEAGQPPSRMIDELCQADRDVWPASPLSIDLLSRVLSSSSAEDWLTGVWRESLCTTAVIELVRGLSEGDGGTAEHPGLQRALRWFEDHFEEPVTAAQLVEVSGMSGTRFHELFTESFGTSPKDYVLRAKVARSERLLAGTSDSITEIAYRLGFSSSQYFASVFRRYLGVSPSQYRRREELLRAAAKFTAG</sequence>
<evidence type="ECO:0000259" key="4">
    <source>
        <dbReference type="PROSITE" id="PS01124"/>
    </source>
</evidence>
<keyword evidence="2" id="KW-0238">DNA-binding</keyword>
<dbReference type="InterPro" id="IPR018062">
    <property type="entry name" value="HTH_AraC-typ_CS"/>
</dbReference>
<comment type="caution">
    <text evidence="5">The sequence shown here is derived from an EMBL/GenBank/DDBJ whole genome shotgun (WGS) entry which is preliminary data.</text>
</comment>
<dbReference type="RefSeq" id="WP_131511913.1">
    <property type="nucleotide sequence ID" value="NZ_SJKD01000001.1"/>
</dbReference>
<dbReference type="InterPro" id="IPR009057">
    <property type="entry name" value="Homeodomain-like_sf"/>
</dbReference>
<dbReference type="GO" id="GO:0003700">
    <property type="term" value="F:DNA-binding transcription factor activity"/>
    <property type="evidence" value="ECO:0007669"/>
    <property type="project" value="InterPro"/>
</dbReference>
<dbReference type="EMBL" id="SJKD01000001">
    <property type="protein sequence ID" value="TCC53158.1"/>
    <property type="molecule type" value="Genomic_DNA"/>
</dbReference>
<organism evidence="5 6">
    <name type="scientific">Kribbella capetownensis</name>
    <dbReference type="NCBI Taxonomy" id="1572659"/>
    <lineage>
        <taxon>Bacteria</taxon>
        <taxon>Bacillati</taxon>
        <taxon>Actinomycetota</taxon>
        <taxon>Actinomycetes</taxon>
        <taxon>Propionibacteriales</taxon>
        <taxon>Kribbellaceae</taxon>
        <taxon>Kribbella</taxon>
    </lineage>
</organism>
<evidence type="ECO:0000256" key="1">
    <source>
        <dbReference type="ARBA" id="ARBA00023015"/>
    </source>
</evidence>
<evidence type="ECO:0000313" key="5">
    <source>
        <dbReference type="EMBL" id="TCC53158.1"/>
    </source>
</evidence>
<gene>
    <name evidence="5" type="ORF">E0H75_05415</name>
</gene>
<protein>
    <submittedName>
        <fullName evidence="5">AraC family transcriptional regulator</fullName>
    </submittedName>
</protein>
<dbReference type="PANTHER" id="PTHR46796">
    <property type="entry name" value="HTH-TYPE TRANSCRIPTIONAL ACTIVATOR RHAS-RELATED"/>
    <property type="match status" value="1"/>
</dbReference>
<reference evidence="5 6" key="1">
    <citation type="submission" date="2019-02" db="EMBL/GenBank/DDBJ databases">
        <title>Kribbella capetownensis sp. nov. and Kribbella speibonae sp. nov., isolated from soil.</title>
        <authorList>
            <person name="Curtis S.M."/>
            <person name="Norton I."/>
            <person name="Everest G.J."/>
            <person name="Meyers P.R."/>
        </authorList>
    </citation>
    <scope>NUCLEOTIDE SEQUENCE [LARGE SCALE GENOMIC DNA]</scope>
    <source>
        <strain evidence="5 6">YM53</strain>
    </source>
</reference>
<dbReference type="Pfam" id="PF12833">
    <property type="entry name" value="HTH_18"/>
    <property type="match status" value="1"/>
</dbReference>